<keyword evidence="13 15" id="KW-0472">Membrane</keyword>
<dbReference type="Gene3D" id="1.20.58.760">
    <property type="entry name" value="Peptidase M41"/>
    <property type="match status" value="1"/>
</dbReference>
<sequence length="635" mass="70489">MNINNNNLNNNGKSNNKKKNKNWILGVVVVFLVIALLMSYFLRGGESYKTVPYSAFQTYLDSDLIESVVIIDKSQIQFIVKNPNLGKSYFSTSIPYLDINLLAELRGKKVEVSSGKSQASLISVLLQTLPWILFFVFFFFIFRQTQGGGGKVFSFGKSNAQKYEAGKNKVTFKDVAGQEEAKQELNEVVEFLKNPKKFEKIGARIPKGVLLVGSPGTGKTLLAKAVAGEAGVNFFHMSGSDFVEMFVGVGASRVRDLFDNSRKNSPCIIFIDELDAVGRSRGAGLGGGHDEREQTLNQLLVEMDGFGTYTNVIVMAATNRPDVLDSALLRPGRFDRQITVTLPDIKEREAILNIHAQKTKLSKNINLQVIARATPGASGADLANLINEGALIAARNNQSEILMKDLEEARDKILMGVAKKSMTITDRQKLETAYHEAGHALLHYYLEHADPLHKVTIIPRGRALGVAFSLPKEDRLSINKYQLLDKIKICYGGYASEQINLGFTTAGVQNDLMQATNLAKKMVTEWGMGEDVGPIFLVDDDAPIFLPKEFSKSKAYSENTADRVDREVKRILEGCLKEASDILMKHKDQLVKLAEALVLRETLTDVEVRELLGFKIIEDEYEEKSEESKLDLVSE</sequence>
<dbReference type="SUPFAM" id="SSF52540">
    <property type="entry name" value="P-loop containing nucleoside triphosphate hydrolases"/>
    <property type="match status" value="1"/>
</dbReference>
<reference evidence="18 19" key="1">
    <citation type="submission" date="2018-01" db="EMBL/GenBank/DDBJ databases">
        <title>Genome sequence of Borrelia tachyglossi.</title>
        <authorList>
            <person name="Gofton A.W."/>
        </authorList>
    </citation>
    <scope>NUCLEOTIDE SEQUENCE [LARGE SCALE GENOMIC DNA]</scope>
    <source>
        <strain evidence="18 19">Bc-F10-1268</strain>
    </source>
</reference>
<dbReference type="GO" id="GO:0051301">
    <property type="term" value="P:cell division"/>
    <property type="evidence" value="ECO:0007669"/>
    <property type="project" value="UniProtKB-KW"/>
</dbReference>
<organism evidence="18 19">
    <name type="scientific">Candidatus Borreliella tachyglossi</name>
    <dbReference type="NCBI Taxonomy" id="1964448"/>
    <lineage>
        <taxon>Bacteria</taxon>
        <taxon>Pseudomonadati</taxon>
        <taxon>Spirochaetota</taxon>
        <taxon>Spirochaetia</taxon>
        <taxon>Spirochaetales</taxon>
        <taxon>Borreliaceae</taxon>
        <taxon>Borreliella</taxon>
    </lineage>
</organism>
<dbReference type="Pfam" id="PF01434">
    <property type="entry name" value="Peptidase_M41"/>
    <property type="match status" value="1"/>
</dbReference>
<dbReference type="SUPFAM" id="SSF140990">
    <property type="entry name" value="FtsH protease domain-like"/>
    <property type="match status" value="1"/>
</dbReference>
<comment type="similarity">
    <text evidence="14 15">In the central section; belongs to the AAA ATPase family.</text>
</comment>
<dbReference type="InterPro" id="IPR011546">
    <property type="entry name" value="Pept_M41_FtsH_extracell"/>
</dbReference>
<evidence type="ECO:0000256" key="4">
    <source>
        <dbReference type="ARBA" id="ARBA00022670"/>
    </source>
</evidence>
<keyword evidence="4 15" id="KW-0645">Protease</keyword>
<evidence type="ECO:0000256" key="13">
    <source>
        <dbReference type="ARBA" id="ARBA00023136"/>
    </source>
</evidence>
<dbReference type="InterPro" id="IPR037219">
    <property type="entry name" value="Peptidase_M41-like"/>
</dbReference>
<keyword evidence="9 15" id="KW-0862">Zinc</keyword>
<dbReference type="InterPro" id="IPR003960">
    <property type="entry name" value="ATPase_AAA_CS"/>
</dbReference>
<evidence type="ECO:0000256" key="1">
    <source>
        <dbReference type="ARBA" id="ARBA00004370"/>
    </source>
</evidence>
<evidence type="ECO:0000256" key="6">
    <source>
        <dbReference type="ARBA" id="ARBA00022723"/>
    </source>
</evidence>
<dbReference type="InterPro" id="IPR027417">
    <property type="entry name" value="P-loop_NTPase"/>
</dbReference>
<dbReference type="Pfam" id="PF00004">
    <property type="entry name" value="AAA"/>
    <property type="match status" value="1"/>
</dbReference>
<evidence type="ECO:0000259" key="17">
    <source>
        <dbReference type="SMART" id="SM00382"/>
    </source>
</evidence>
<comment type="subcellular location">
    <subcellularLocation>
        <location evidence="15">Cell membrane</location>
        <topology evidence="15">Multi-pass membrane protein</topology>
        <orientation evidence="15">Cytoplasmic side</orientation>
    </subcellularLocation>
    <subcellularLocation>
        <location evidence="1">Membrane</location>
    </subcellularLocation>
</comment>
<dbReference type="GO" id="GO:0008270">
    <property type="term" value="F:zinc ion binding"/>
    <property type="evidence" value="ECO:0007669"/>
    <property type="project" value="UniProtKB-UniRule"/>
</dbReference>
<dbReference type="SMART" id="SM00382">
    <property type="entry name" value="AAA"/>
    <property type="match status" value="1"/>
</dbReference>
<feature type="binding site" evidence="15">
    <location>
        <position position="435"/>
    </location>
    <ligand>
        <name>Zn(2+)</name>
        <dbReference type="ChEBI" id="CHEBI:29105"/>
        <note>catalytic</note>
    </ligand>
</feature>
<evidence type="ECO:0000256" key="14">
    <source>
        <dbReference type="ARBA" id="ARBA00061570"/>
    </source>
</evidence>
<dbReference type="GO" id="GO:0004222">
    <property type="term" value="F:metalloendopeptidase activity"/>
    <property type="evidence" value="ECO:0007669"/>
    <property type="project" value="InterPro"/>
</dbReference>
<dbReference type="Pfam" id="PF06480">
    <property type="entry name" value="FtsH_ext"/>
    <property type="match status" value="1"/>
</dbReference>
<keyword evidence="6 15" id="KW-0479">Metal-binding</keyword>
<dbReference type="Proteomes" id="UP000244655">
    <property type="component" value="Chromosome"/>
</dbReference>
<evidence type="ECO:0000256" key="8">
    <source>
        <dbReference type="ARBA" id="ARBA00022801"/>
    </source>
</evidence>
<dbReference type="PROSITE" id="PS00674">
    <property type="entry name" value="AAA"/>
    <property type="match status" value="1"/>
</dbReference>
<accession>A0A2S1LXY1</accession>
<feature type="binding site" evidence="15">
    <location>
        <position position="439"/>
    </location>
    <ligand>
        <name>Zn(2+)</name>
        <dbReference type="ChEBI" id="CHEBI:29105"/>
        <note>catalytic</note>
    </ligand>
</feature>
<dbReference type="PANTHER" id="PTHR23076:SF97">
    <property type="entry name" value="ATP-DEPENDENT ZINC METALLOPROTEASE YME1L1"/>
    <property type="match status" value="1"/>
</dbReference>
<name>A0A2S1LXY1_9SPIR</name>
<dbReference type="FunFam" id="3.40.50.300:FF:000001">
    <property type="entry name" value="ATP-dependent zinc metalloprotease FtsH"/>
    <property type="match status" value="1"/>
</dbReference>
<evidence type="ECO:0000256" key="5">
    <source>
        <dbReference type="ARBA" id="ARBA00022692"/>
    </source>
</evidence>
<proteinExistence type="inferred from homology"/>
<comment type="subunit">
    <text evidence="15">Homohexamer.</text>
</comment>
<evidence type="ECO:0000256" key="2">
    <source>
        <dbReference type="ARBA" id="ARBA00010044"/>
    </source>
</evidence>
<feature type="domain" description="AAA+ ATPase" evidence="17">
    <location>
        <begin position="205"/>
        <end position="344"/>
    </location>
</feature>
<evidence type="ECO:0000313" key="18">
    <source>
        <dbReference type="EMBL" id="AWG43136.1"/>
    </source>
</evidence>
<dbReference type="OrthoDB" id="9809379at2"/>
<feature type="binding site" evidence="15">
    <location>
        <begin position="213"/>
        <end position="220"/>
    </location>
    <ligand>
        <name>ATP</name>
        <dbReference type="ChEBI" id="CHEBI:30616"/>
    </ligand>
</feature>
<dbReference type="GO" id="GO:0005886">
    <property type="term" value="C:plasma membrane"/>
    <property type="evidence" value="ECO:0007669"/>
    <property type="project" value="UniProtKB-SubCell"/>
</dbReference>
<dbReference type="EMBL" id="CP025785">
    <property type="protein sequence ID" value="AWG43136.1"/>
    <property type="molecule type" value="Genomic_DNA"/>
</dbReference>
<comment type="similarity">
    <text evidence="16">Belongs to the AAA ATPase family.</text>
</comment>
<evidence type="ECO:0000256" key="16">
    <source>
        <dbReference type="RuleBase" id="RU003651"/>
    </source>
</evidence>
<feature type="transmembrane region" description="Helical" evidence="15">
    <location>
        <begin position="121"/>
        <end position="142"/>
    </location>
</feature>
<dbReference type="Pfam" id="PF17862">
    <property type="entry name" value="AAA_lid_3"/>
    <property type="match status" value="1"/>
</dbReference>
<evidence type="ECO:0000256" key="7">
    <source>
        <dbReference type="ARBA" id="ARBA00022741"/>
    </source>
</evidence>
<dbReference type="GO" id="GO:0030163">
    <property type="term" value="P:protein catabolic process"/>
    <property type="evidence" value="ECO:0007669"/>
    <property type="project" value="UniProtKB-UniRule"/>
</dbReference>
<evidence type="ECO:0000256" key="12">
    <source>
        <dbReference type="ARBA" id="ARBA00023049"/>
    </source>
</evidence>
<evidence type="ECO:0000256" key="15">
    <source>
        <dbReference type="HAMAP-Rule" id="MF_01458"/>
    </source>
</evidence>
<dbReference type="InterPro" id="IPR003593">
    <property type="entry name" value="AAA+_ATPase"/>
</dbReference>
<keyword evidence="12 15" id="KW-0482">Metalloprotease</keyword>
<evidence type="ECO:0000313" key="19">
    <source>
        <dbReference type="Proteomes" id="UP000244655"/>
    </source>
</evidence>
<dbReference type="Gene3D" id="3.40.50.300">
    <property type="entry name" value="P-loop containing nucleotide triphosphate hydrolases"/>
    <property type="match status" value="1"/>
</dbReference>
<dbReference type="InterPro" id="IPR003959">
    <property type="entry name" value="ATPase_AAA_core"/>
</dbReference>
<dbReference type="Gene3D" id="1.10.8.60">
    <property type="match status" value="1"/>
</dbReference>
<dbReference type="PANTHER" id="PTHR23076">
    <property type="entry name" value="METALLOPROTEASE M41 FTSH"/>
    <property type="match status" value="1"/>
</dbReference>
<dbReference type="RefSeq" id="WP_108729535.1">
    <property type="nucleotide sequence ID" value="NZ_CP025785.1"/>
</dbReference>
<comment type="similarity">
    <text evidence="2 15">In the C-terminal section; belongs to the peptidase M41 family.</text>
</comment>
<evidence type="ECO:0000256" key="9">
    <source>
        <dbReference type="ARBA" id="ARBA00022833"/>
    </source>
</evidence>
<keyword evidence="7 15" id="KW-0547">Nucleotide-binding</keyword>
<dbReference type="InterPro" id="IPR000642">
    <property type="entry name" value="Peptidase_M41"/>
</dbReference>
<keyword evidence="10 15" id="KW-0067">ATP-binding</keyword>
<gene>
    <name evidence="15" type="primary">ftsH</name>
    <name evidence="18" type="ORF">CR532_04150</name>
</gene>
<dbReference type="Gene3D" id="3.30.720.210">
    <property type="match status" value="1"/>
</dbReference>
<keyword evidence="8 15" id="KW-0378">Hydrolase</keyword>
<keyword evidence="5 15" id="KW-0812">Transmembrane</keyword>
<feature type="transmembrane region" description="Helical" evidence="15">
    <location>
        <begin position="23"/>
        <end position="42"/>
    </location>
</feature>
<dbReference type="GO" id="GO:0016887">
    <property type="term" value="F:ATP hydrolysis activity"/>
    <property type="evidence" value="ECO:0007669"/>
    <property type="project" value="UniProtKB-UniRule"/>
</dbReference>
<comment type="cofactor">
    <cofactor evidence="15">
        <name>Zn(2+)</name>
        <dbReference type="ChEBI" id="CHEBI:29105"/>
    </cofactor>
    <text evidence="15">Binds 1 zinc ion per subunit.</text>
</comment>
<evidence type="ECO:0000256" key="11">
    <source>
        <dbReference type="ARBA" id="ARBA00022989"/>
    </source>
</evidence>
<evidence type="ECO:0000256" key="3">
    <source>
        <dbReference type="ARBA" id="ARBA00022475"/>
    </source>
</evidence>
<protein>
    <recommendedName>
        <fullName evidence="15">ATP-dependent zinc metalloprotease FtsH</fullName>
        <ecNumber evidence="15">3.4.24.-</ecNumber>
    </recommendedName>
</protein>
<dbReference type="InterPro" id="IPR041569">
    <property type="entry name" value="AAA_lid_3"/>
</dbReference>
<dbReference type="HAMAP" id="MF_01458">
    <property type="entry name" value="FtsH"/>
    <property type="match status" value="1"/>
</dbReference>
<dbReference type="GO" id="GO:0004176">
    <property type="term" value="F:ATP-dependent peptidase activity"/>
    <property type="evidence" value="ECO:0007669"/>
    <property type="project" value="InterPro"/>
</dbReference>
<dbReference type="FunFam" id="1.10.8.60:FF:000001">
    <property type="entry name" value="ATP-dependent zinc metalloprotease FtsH"/>
    <property type="match status" value="1"/>
</dbReference>
<dbReference type="NCBIfam" id="TIGR01241">
    <property type="entry name" value="FtsH_fam"/>
    <property type="match status" value="1"/>
</dbReference>
<keyword evidence="11 15" id="KW-1133">Transmembrane helix</keyword>
<dbReference type="GO" id="GO:0006508">
    <property type="term" value="P:proteolysis"/>
    <property type="evidence" value="ECO:0007669"/>
    <property type="project" value="UniProtKB-KW"/>
</dbReference>
<feature type="active site" evidence="15">
    <location>
        <position position="436"/>
    </location>
</feature>
<dbReference type="FunFam" id="1.20.58.760:FF:000001">
    <property type="entry name" value="ATP-dependent zinc metalloprotease FtsH"/>
    <property type="match status" value="1"/>
</dbReference>
<keyword evidence="18" id="KW-0131">Cell cycle</keyword>
<comment type="function">
    <text evidence="15">Acts as a processive, ATP-dependent zinc metallopeptidase for both cytoplasmic and membrane proteins. Plays a role in the quality control of integral membrane proteins.</text>
</comment>
<dbReference type="EC" id="3.4.24.-" evidence="15"/>
<dbReference type="CDD" id="cd19501">
    <property type="entry name" value="RecA-like_FtsH"/>
    <property type="match status" value="1"/>
</dbReference>
<keyword evidence="3 15" id="KW-1003">Cell membrane</keyword>
<evidence type="ECO:0000256" key="10">
    <source>
        <dbReference type="ARBA" id="ARBA00022840"/>
    </source>
</evidence>
<dbReference type="GO" id="GO:0005524">
    <property type="term" value="F:ATP binding"/>
    <property type="evidence" value="ECO:0007669"/>
    <property type="project" value="UniProtKB-UniRule"/>
</dbReference>
<feature type="binding site" evidence="15">
    <location>
        <position position="511"/>
    </location>
    <ligand>
        <name>Zn(2+)</name>
        <dbReference type="ChEBI" id="CHEBI:29105"/>
        <note>catalytic</note>
    </ligand>
</feature>
<keyword evidence="18" id="KW-0132">Cell division</keyword>
<dbReference type="AlphaFoldDB" id="A0A2S1LXY1"/>
<dbReference type="InterPro" id="IPR005936">
    <property type="entry name" value="FtsH"/>
</dbReference>
<keyword evidence="19" id="KW-1185">Reference proteome</keyword>